<dbReference type="GO" id="GO:0000139">
    <property type="term" value="C:Golgi membrane"/>
    <property type="evidence" value="ECO:0007669"/>
    <property type="project" value="TreeGrafter"/>
</dbReference>
<feature type="transmembrane region" description="Helical" evidence="14">
    <location>
        <begin position="197"/>
        <end position="215"/>
    </location>
</feature>
<keyword evidence="7 14" id="KW-0812">Transmembrane</keyword>
<comment type="subcellular location">
    <subcellularLocation>
        <location evidence="1">Endomembrane system</location>
        <topology evidence="1">Multi-pass membrane protein</topology>
    </subcellularLocation>
    <subcellularLocation>
        <location evidence="2">Mitochondrion</location>
    </subcellularLocation>
</comment>
<proteinExistence type="inferred from homology"/>
<dbReference type="EMBL" id="CAJNOC010000691">
    <property type="protein sequence ID" value="CAF0792307.1"/>
    <property type="molecule type" value="Genomic_DNA"/>
</dbReference>
<comment type="similarity">
    <text evidence="4">Belongs to the nucleotide-sugar transporter family. SLC35B subfamily.</text>
</comment>
<keyword evidence="6" id="KW-0762">Sugar transport</keyword>
<evidence type="ECO:0000256" key="7">
    <source>
        <dbReference type="ARBA" id="ARBA00022692"/>
    </source>
</evidence>
<feature type="transmembrane region" description="Helical" evidence="14">
    <location>
        <begin position="94"/>
        <end position="112"/>
    </location>
</feature>
<dbReference type="GO" id="GO:0005462">
    <property type="term" value="F:UDP-N-acetylglucosamine transmembrane transporter activity"/>
    <property type="evidence" value="ECO:0007669"/>
    <property type="project" value="TreeGrafter"/>
</dbReference>
<feature type="transmembrane region" description="Helical" evidence="14">
    <location>
        <begin position="30"/>
        <end position="49"/>
    </location>
</feature>
<dbReference type="GO" id="GO:1990904">
    <property type="term" value="C:ribonucleoprotein complex"/>
    <property type="evidence" value="ECO:0007669"/>
    <property type="project" value="UniProtKB-KW"/>
</dbReference>
<evidence type="ECO:0000256" key="12">
    <source>
        <dbReference type="ARBA" id="ARBA00023274"/>
    </source>
</evidence>
<evidence type="ECO:0000256" key="5">
    <source>
        <dbReference type="ARBA" id="ARBA00022448"/>
    </source>
</evidence>
<dbReference type="GO" id="GO:0005464">
    <property type="term" value="F:UDP-xylose transmembrane transporter activity"/>
    <property type="evidence" value="ECO:0007669"/>
    <property type="project" value="TreeGrafter"/>
</dbReference>
<dbReference type="Pfam" id="PF08449">
    <property type="entry name" value="UAA"/>
    <property type="match status" value="1"/>
</dbReference>
<dbReference type="PANTHER" id="PTHR10778:SF4">
    <property type="entry name" value="NUCLEOTIDE SUGAR TRANSPORTER SLC35B4"/>
    <property type="match status" value="1"/>
</dbReference>
<name>A0A813S7F7_9BILA</name>
<gene>
    <name evidence="15" type="ORF">OXX778_LOCUS6033</name>
</gene>
<dbReference type="Pfam" id="PF10501">
    <property type="entry name" value="Ribosomal_L50"/>
    <property type="match status" value="1"/>
</dbReference>
<evidence type="ECO:0000313" key="16">
    <source>
        <dbReference type="Proteomes" id="UP000663879"/>
    </source>
</evidence>
<feature type="transmembrane region" description="Helical" evidence="14">
    <location>
        <begin position="158"/>
        <end position="176"/>
    </location>
</feature>
<evidence type="ECO:0000256" key="9">
    <source>
        <dbReference type="ARBA" id="ARBA00022989"/>
    </source>
</evidence>
<feature type="transmembrane region" description="Helical" evidence="14">
    <location>
        <begin position="227"/>
        <end position="244"/>
    </location>
</feature>
<dbReference type="OrthoDB" id="999962at2759"/>
<feature type="transmembrane region" description="Helical" evidence="14">
    <location>
        <begin position="293"/>
        <end position="316"/>
    </location>
</feature>
<dbReference type="Proteomes" id="UP000663879">
    <property type="component" value="Unassembled WGS sequence"/>
</dbReference>
<keyword evidence="9 14" id="KW-1133">Transmembrane helix</keyword>
<evidence type="ECO:0000313" key="15">
    <source>
        <dbReference type="EMBL" id="CAF0792307.1"/>
    </source>
</evidence>
<feature type="transmembrane region" description="Helical" evidence="14">
    <location>
        <begin position="121"/>
        <end position="138"/>
    </location>
</feature>
<evidence type="ECO:0000256" key="1">
    <source>
        <dbReference type="ARBA" id="ARBA00004127"/>
    </source>
</evidence>
<dbReference type="PANTHER" id="PTHR10778">
    <property type="entry name" value="SOLUTE CARRIER FAMILY 35 MEMBER B"/>
    <property type="match status" value="1"/>
</dbReference>
<sequence>MHYLFSVFTVFLGCCSNVFFLELLTNVHPGSGNIITLAQFLFISIKGFIFEHRFGTKKSIIPLRKYMTLVIMFFVVSVVNNYALNFNISMPLHMIFRSGSLIANMVLGIIILNKRYNLREYISIVFITIGIIICTLASSTDIKKPNVHGHVSNDFVDFLWWVVGILMLTFALLLSAGMGIIQEGLYKTHGKHPSEALYYNHVLTLPAFVFLYNDISNHVTLFNASQPYYLVLFSLPVMWLYLIGNTLTQYVCISSVFVLTTECASLTVTLVLTLRKFASLIISIIYFKNPFTVWHWIGTIFVFAGTLMFTNIIKIINDRMISLLKISRVYFLILKNNSELTLKSSRGLASFKNLFGSNETKESSVLQNKNDNLISTDFEAIKKVETTRLVRVKAYKPPTNVEELIKNMCKESYGQNFNEQNYRELSLADPKIKFNLLTKCISTFNHNIPNASLNDIKNVNDLISFYSTELKDTNPLEDLYQQPDLPKNLHINLEYNRFEPEKDTFFDGRDAFPERNTVVTSLWYSKKYKSVYKKKPVFTK</sequence>
<keyword evidence="11 14" id="KW-0472">Membrane</keyword>
<evidence type="ECO:0000256" key="4">
    <source>
        <dbReference type="ARBA" id="ARBA00010694"/>
    </source>
</evidence>
<evidence type="ECO:0000256" key="10">
    <source>
        <dbReference type="ARBA" id="ARBA00023128"/>
    </source>
</evidence>
<protein>
    <recommendedName>
        <fullName evidence="13">Large ribosomal subunit protein mL50</fullName>
    </recommendedName>
</protein>
<dbReference type="AlphaFoldDB" id="A0A813S7F7"/>
<evidence type="ECO:0000256" key="8">
    <source>
        <dbReference type="ARBA" id="ARBA00022980"/>
    </source>
</evidence>
<dbReference type="InterPro" id="IPR018305">
    <property type="entry name" value="Ribosomal_m50"/>
</dbReference>
<evidence type="ECO:0000256" key="6">
    <source>
        <dbReference type="ARBA" id="ARBA00022597"/>
    </source>
</evidence>
<keyword evidence="8" id="KW-0689">Ribosomal protein</keyword>
<keyword evidence="5" id="KW-0813">Transport</keyword>
<evidence type="ECO:0000256" key="3">
    <source>
        <dbReference type="ARBA" id="ARBA00008860"/>
    </source>
</evidence>
<keyword evidence="10" id="KW-0496">Mitochondrion</keyword>
<dbReference type="GO" id="GO:0005739">
    <property type="term" value="C:mitochondrion"/>
    <property type="evidence" value="ECO:0007669"/>
    <property type="project" value="UniProtKB-SubCell"/>
</dbReference>
<evidence type="ECO:0000256" key="13">
    <source>
        <dbReference type="ARBA" id="ARBA00035183"/>
    </source>
</evidence>
<comment type="caution">
    <text evidence="15">The sequence shown here is derived from an EMBL/GenBank/DDBJ whole genome shotgun (WGS) entry which is preliminary data.</text>
</comment>
<organism evidence="15 16">
    <name type="scientific">Brachionus calyciflorus</name>
    <dbReference type="NCBI Taxonomy" id="104777"/>
    <lineage>
        <taxon>Eukaryota</taxon>
        <taxon>Metazoa</taxon>
        <taxon>Spiralia</taxon>
        <taxon>Gnathifera</taxon>
        <taxon>Rotifera</taxon>
        <taxon>Eurotatoria</taxon>
        <taxon>Monogononta</taxon>
        <taxon>Pseudotrocha</taxon>
        <taxon>Ploima</taxon>
        <taxon>Brachionidae</taxon>
        <taxon>Brachionus</taxon>
    </lineage>
</organism>
<dbReference type="GO" id="GO:0005789">
    <property type="term" value="C:endoplasmic reticulum membrane"/>
    <property type="evidence" value="ECO:0007669"/>
    <property type="project" value="TreeGrafter"/>
</dbReference>
<evidence type="ECO:0000256" key="14">
    <source>
        <dbReference type="SAM" id="Phobius"/>
    </source>
</evidence>
<evidence type="ECO:0000256" key="11">
    <source>
        <dbReference type="ARBA" id="ARBA00023136"/>
    </source>
</evidence>
<comment type="similarity">
    <text evidence="3">Belongs to the mitochondrion-specific ribosomal protein mL50 family.</text>
</comment>
<accession>A0A813S7F7</accession>
<keyword evidence="16" id="KW-1185">Reference proteome</keyword>
<evidence type="ECO:0000256" key="2">
    <source>
        <dbReference type="ARBA" id="ARBA00004173"/>
    </source>
</evidence>
<feature type="transmembrane region" description="Helical" evidence="14">
    <location>
        <begin position="256"/>
        <end position="287"/>
    </location>
</feature>
<reference evidence="15" key="1">
    <citation type="submission" date="2021-02" db="EMBL/GenBank/DDBJ databases">
        <authorList>
            <person name="Nowell W R."/>
        </authorList>
    </citation>
    <scope>NUCLEOTIDE SEQUENCE</scope>
    <source>
        <strain evidence="15">Ploen Becks lab</strain>
    </source>
</reference>
<feature type="transmembrane region" description="Helical" evidence="14">
    <location>
        <begin position="69"/>
        <end position="88"/>
    </location>
</feature>
<keyword evidence="12" id="KW-0687">Ribonucleoprotein</keyword>
<dbReference type="InterPro" id="IPR013657">
    <property type="entry name" value="SCL35B1-4/HUT1"/>
</dbReference>
<dbReference type="GO" id="GO:0005840">
    <property type="term" value="C:ribosome"/>
    <property type="evidence" value="ECO:0007669"/>
    <property type="project" value="UniProtKB-KW"/>
</dbReference>